<gene>
    <name evidence="2" type="ORF">ACFOW6_01380</name>
</gene>
<dbReference type="InterPro" id="IPR002931">
    <property type="entry name" value="Transglutaminase-like"/>
</dbReference>
<feature type="domain" description="Transglutaminase-like" evidence="1">
    <location>
        <begin position="173"/>
        <end position="250"/>
    </location>
</feature>
<keyword evidence="3" id="KW-1185">Reference proteome</keyword>
<reference evidence="3" key="1">
    <citation type="journal article" date="2019" name="Int. J. Syst. Evol. Microbiol.">
        <title>The Global Catalogue of Microorganisms (GCM) 10K type strain sequencing project: providing services to taxonomists for standard genome sequencing and annotation.</title>
        <authorList>
            <consortium name="The Broad Institute Genomics Platform"/>
            <consortium name="The Broad Institute Genome Sequencing Center for Infectious Disease"/>
            <person name="Wu L."/>
            <person name="Ma J."/>
        </authorList>
    </citation>
    <scope>NUCLEOTIDE SEQUENCE [LARGE SCALE GENOMIC DNA]</scope>
    <source>
        <strain evidence="3">CECT 8472</strain>
    </source>
</reference>
<evidence type="ECO:0000259" key="1">
    <source>
        <dbReference type="SMART" id="SM00460"/>
    </source>
</evidence>
<dbReference type="Pfam" id="PF01841">
    <property type="entry name" value="Transglut_core"/>
    <property type="match status" value="1"/>
</dbReference>
<dbReference type="EMBL" id="JBHSCW010000001">
    <property type="protein sequence ID" value="MFC4350186.1"/>
    <property type="molecule type" value="Genomic_DNA"/>
</dbReference>
<proteinExistence type="predicted"/>
<dbReference type="InterPro" id="IPR013589">
    <property type="entry name" value="Bac_transglu_N"/>
</dbReference>
<dbReference type="Proteomes" id="UP001595799">
    <property type="component" value="Unassembled WGS sequence"/>
</dbReference>
<dbReference type="SUPFAM" id="SSF54001">
    <property type="entry name" value="Cysteine proteinases"/>
    <property type="match status" value="1"/>
</dbReference>
<name>A0ABV8UH61_9PROT</name>
<dbReference type="PANTHER" id="PTHR33490:SF1">
    <property type="entry name" value="SLL1233 PROTEIN"/>
    <property type="match status" value="1"/>
</dbReference>
<dbReference type="PANTHER" id="PTHR33490">
    <property type="entry name" value="BLR5614 PROTEIN-RELATED"/>
    <property type="match status" value="1"/>
</dbReference>
<dbReference type="InterPro" id="IPR038765">
    <property type="entry name" value="Papain-like_cys_pep_sf"/>
</dbReference>
<dbReference type="SMART" id="SM00460">
    <property type="entry name" value="TGc"/>
    <property type="match status" value="1"/>
</dbReference>
<protein>
    <submittedName>
        <fullName evidence="2">Transglutaminase N-terminal domain-containing protein</fullName>
    </submittedName>
</protein>
<evidence type="ECO:0000313" key="2">
    <source>
        <dbReference type="EMBL" id="MFC4350186.1"/>
    </source>
</evidence>
<organism evidence="2 3">
    <name type="scientific">Fodinicurvata halophila</name>
    <dbReference type="NCBI Taxonomy" id="1419723"/>
    <lineage>
        <taxon>Bacteria</taxon>
        <taxon>Pseudomonadati</taxon>
        <taxon>Pseudomonadota</taxon>
        <taxon>Alphaproteobacteria</taxon>
        <taxon>Rhodospirillales</taxon>
        <taxon>Rhodovibrionaceae</taxon>
        <taxon>Fodinicurvata</taxon>
    </lineage>
</organism>
<evidence type="ECO:0000313" key="3">
    <source>
        <dbReference type="Proteomes" id="UP001595799"/>
    </source>
</evidence>
<sequence length="315" mass="34801">MTTLRINHRTTYTYDGPVTFGVHRLRIRPRDGHDMRILDSALSVTPAADIHWEFDTFGNSVARLTFREKADRLVIASDLLLRRYGLDNPEARIERYAGPWPFTYEPEEAFDLSPLLHIHSPQDQPALRSWLAEQMPDLPDASFQVLDLLSGRIHESFAYRRREESGVQSPSETLAAGSGTCRDFAYFFMEAARSLGFAARFVTGYLHDPAMAGAGAEEQNGGSLSGGGATHAWADVFVPGAGWVEFDPTNQIIAGRNLVRVAATRTPEQAMPVSGSYHDGGAAFLSMEVEVSVVRFEEQASSGLPDPELTLQDVR</sequence>
<dbReference type="Pfam" id="PF08379">
    <property type="entry name" value="Bact_transglu_N"/>
    <property type="match status" value="1"/>
</dbReference>
<dbReference type="Gene3D" id="3.10.620.30">
    <property type="match status" value="1"/>
</dbReference>
<dbReference type="RefSeq" id="WP_382420385.1">
    <property type="nucleotide sequence ID" value="NZ_JBHSCW010000001.1"/>
</dbReference>
<accession>A0ABV8UH61</accession>
<comment type="caution">
    <text evidence="2">The sequence shown here is derived from an EMBL/GenBank/DDBJ whole genome shotgun (WGS) entry which is preliminary data.</text>
</comment>